<evidence type="ECO:0000313" key="1">
    <source>
        <dbReference type="EMBL" id="WVN85703.1"/>
    </source>
</evidence>
<protein>
    <submittedName>
        <fullName evidence="1">Uncharacterized protein</fullName>
    </submittedName>
</protein>
<evidence type="ECO:0000313" key="2">
    <source>
        <dbReference type="Proteomes" id="UP000094043"/>
    </source>
</evidence>
<dbReference type="KEGG" id="cdep:91085067"/>
<name>A0A1E3IXS5_9TREE</name>
<organism evidence="1 2">
    <name type="scientific">Cryptococcus depauperatus CBS 7841</name>
    <dbReference type="NCBI Taxonomy" id="1295531"/>
    <lineage>
        <taxon>Eukaryota</taxon>
        <taxon>Fungi</taxon>
        <taxon>Dikarya</taxon>
        <taxon>Basidiomycota</taxon>
        <taxon>Agaricomycotina</taxon>
        <taxon>Tremellomycetes</taxon>
        <taxon>Tremellales</taxon>
        <taxon>Cryptococcaceae</taxon>
        <taxon>Cryptococcus</taxon>
    </lineage>
</organism>
<sequence length="124" mass="14291">MRCYYSTRIARLSRRPPSQSRLFHYSCPIRASEAPTNPFEDPVFKAFADRVKQHQGAIDAMKGLMEVMQRKGWHERKNPSFMQMMEMASDKELKAVASILMTELSKAGIDQSEAMELFRKASSR</sequence>
<dbReference type="OrthoDB" id="10008801at2759"/>
<dbReference type="GeneID" id="91085067"/>
<proteinExistence type="predicted"/>
<keyword evidence="2" id="KW-1185">Reference proteome</keyword>
<dbReference type="VEuPathDB" id="FungiDB:L203_00644"/>
<dbReference type="AlphaFoldDB" id="A0A1E3IXS5"/>
<reference evidence="1" key="3">
    <citation type="submission" date="2024-01" db="EMBL/GenBank/DDBJ databases">
        <authorList>
            <person name="Coelho M.A."/>
            <person name="David-Palma M."/>
            <person name="Shea T."/>
            <person name="Sun S."/>
            <person name="Cuomo C.A."/>
            <person name="Heitman J."/>
        </authorList>
    </citation>
    <scope>NUCLEOTIDE SEQUENCE</scope>
    <source>
        <strain evidence="1">CBS 7841</strain>
    </source>
</reference>
<accession>A0A1E3IXS5</accession>
<dbReference type="Proteomes" id="UP000094043">
    <property type="component" value="Chromosome 1"/>
</dbReference>
<reference evidence="1" key="2">
    <citation type="journal article" date="2022" name="Elife">
        <title>Obligate sexual reproduction of a homothallic fungus closely related to the Cryptococcus pathogenic species complex.</title>
        <authorList>
            <person name="Passer A.R."/>
            <person name="Clancey S.A."/>
            <person name="Shea T."/>
            <person name="David-Palma M."/>
            <person name="Averette A.F."/>
            <person name="Boekhout T."/>
            <person name="Porcel B.M."/>
            <person name="Nowrousian M."/>
            <person name="Cuomo C.A."/>
            <person name="Sun S."/>
            <person name="Heitman J."/>
            <person name="Coelho M.A."/>
        </authorList>
    </citation>
    <scope>NUCLEOTIDE SEQUENCE</scope>
    <source>
        <strain evidence="1">CBS 7841</strain>
    </source>
</reference>
<reference evidence="1" key="1">
    <citation type="submission" date="2016-06" db="EMBL/GenBank/DDBJ databases">
        <authorList>
            <person name="Cuomo C."/>
            <person name="Litvintseva A."/>
            <person name="Heitman J."/>
            <person name="Chen Y."/>
            <person name="Sun S."/>
            <person name="Springer D."/>
            <person name="Dromer F."/>
            <person name="Young S."/>
            <person name="Zeng Q."/>
            <person name="Chapman S."/>
            <person name="Gujja S."/>
            <person name="Saif S."/>
            <person name="Birren B."/>
        </authorList>
    </citation>
    <scope>NUCLEOTIDE SEQUENCE</scope>
    <source>
        <strain evidence="1">CBS 7841</strain>
    </source>
</reference>
<gene>
    <name evidence="1" type="ORF">L203_100853</name>
</gene>
<dbReference type="EMBL" id="CP143784">
    <property type="protein sequence ID" value="WVN85703.1"/>
    <property type="molecule type" value="Genomic_DNA"/>
</dbReference>
<dbReference type="RefSeq" id="XP_066066403.1">
    <property type="nucleotide sequence ID" value="XM_066210306.1"/>
</dbReference>